<organism evidence="8 9">
    <name type="scientific">Nocardioides bruguierae</name>
    <dbReference type="NCBI Taxonomy" id="2945102"/>
    <lineage>
        <taxon>Bacteria</taxon>
        <taxon>Bacillati</taxon>
        <taxon>Actinomycetota</taxon>
        <taxon>Actinomycetes</taxon>
        <taxon>Propionibacteriales</taxon>
        <taxon>Nocardioidaceae</taxon>
        <taxon>Nocardioides</taxon>
    </lineage>
</organism>
<evidence type="ECO:0000256" key="6">
    <source>
        <dbReference type="ARBA" id="ARBA00023136"/>
    </source>
</evidence>
<feature type="transmembrane region" description="Helical" evidence="7">
    <location>
        <begin position="82"/>
        <end position="100"/>
    </location>
</feature>
<keyword evidence="2" id="KW-0813">Transport</keyword>
<dbReference type="RefSeq" id="WP_250828735.1">
    <property type="nucleotide sequence ID" value="NZ_JAMOIL010000038.1"/>
</dbReference>
<feature type="transmembrane region" description="Helical" evidence="7">
    <location>
        <begin position="230"/>
        <end position="249"/>
    </location>
</feature>
<dbReference type="AlphaFoldDB" id="A0A9X2DAW3"/>
<dbReference type="GO" id="GO:0005886">
    <property type="term" value="C:plasma membrane"/>
    <property type="evidence" value="ECO:0007669"/>
    <property type="project" value="UniProtKB-SubCell"/>
</dbReference>
<dbReference type="EMBL" id="JAMOIL010000038">
    <property type="protein sequence ID" value="MCM0622527.1"/>
    <property type="molecule type" value="Genomic_DNA"/>
</dbReference>
<dbReference type="Gene3D" id="1.20.1250.20">
    <property type="entry name" value="MFS general substrate transporter like domains"/>
    <property type="match status" value="1"/>
</dbReference>
<keyword evidence="4 7" id="KW-0812">Transmembrane</keyword>
<evidence type="ECO:0000313" key="8">
    <source>
        <dbReference type="EMBL" id="MCM0622527.1"/>
    </source>
</evidence>
<feature type="transmembrane region" description="Helical" evidence="7">
    <location>
        <begin position="261"/>
        <end position="280"/>
    </location>
</feature>
<dbReference type="PANTHER" id="PTHR23513">
    <property type="entry name" value="INTEGRAL MEMBRANE EFFLUX PROTEIN-RELATED"/>
    <property type="match status" value="1"/>
</dbReference>
<dbReference type="Pfam" id="PF05977">
    <property type="entry name" value="MFS_3"/>
    <property type="match status" value="1"/>
</dbReference>
<accession>A0A9X2DAW3</accession>
<evidence type="ECO:0000256" key="1">
    <source>
        <dbReference type="ARBA" id="ARBA00004429"/>
    </source>
</evidence>
<dbReference type="PANTHER" id="PTHR23513:SF9">
    <property type="entry name" value="ENTEROBACTIN EXPORTER ENTS"/>
    <property type="match status" value="1"/>
</dbReference>
<evidence type="ECO:0000256" key="2">
    <source>
        <dbReference type="ARBA" id="ARBA00022448"/>
    </source>
</evidence>
<comment type="subcellular location">
    <subcellularLocation>
        <location evidence="1">Cell inner membrane</location>
        <topology evidence="1">Multi-pass membrane protein</topology>
    </subcellularLocation>
</comment>
<keyword evidence="6 7" id="KW-0472">Membrane</keyword>
<proteinExistence type="predicted"/>
<comment type="caution">
    <text evidence="8">The sequence shown here is derived from an EMBL/GenBank/DDBJ whole genome shotgun (WGS) entry which is preliminary data.</text>
</comment>
<reference evidence="8" key="1">
    <citation type="submission" date="2022-05" db="EMBL/GenBank/DDBJ databases">
        <authorList>
            <person name="Tuo L."/>
        </authorList>
    </citation>
    <scope>NUCLEOTIDE SEQUENCE</scope>
    <source>
        <strain evidence="8">BSK12Z-4</strain>
    </source>
</reference>
<evidence type="ECO:0000256" key="7">
    <source>
        <dbReference type="SAM" id="Phobius"/>
    </source>
</evidence>
<feature type="transmembrane region" description="Helical" evidence="7">
    <location>
        <begin position="21"/>
        <end position="44"/>
    </location>
</feature>
<keyword evidence="3" id="KW-1003">Cell membrane</keyword>
<name>A0A9X2DAW3_9ACTN</name>
<evidence type="ECO:0000256" key="5">
    <source>
        <dbReference type="ARBA" id="ARBA00022989"/>
    </source>
</evidence>
<dbReference type="CDD" id="cd06173">
    <property type="entry name" value="MFS_MefA_like"/>
    <property type="match status" value="1"/>
</dbReference>
<dbReference type="SUPFAM" id="SSF103473">
    <property type="entry name" value="MFS general substrate transporter"/>
    <property type="match status" value="1"/>
</dbReference>
<dbReference type="InterPro" id="IPR036259">
    <property type="entry name" value="MFS_trans_sf"/>
</dbReference>
<protein>
    <submittedName>
        <fullName evidence="8">MFS transporter</fullName>
    </submittedName>
</protein>
<evidence type="ECO:0000313" key="9">
    <source>
        <dbReference type="Proteomes" id="UP001139485"/>
    </source>
</evidence>
<keyword evidence="5 7" id="KW-1133">Transmembrane helix</keyword>
<dbReference type="InterPro" id="IPR010290">
    <property type="entry name" value="TM_effector"/>
</dbReference>
<evidence type="ECO:0000256" key="4">
    <source>
        <dbReference type="ARBA" id="ARBA00022692"/>
    </source>
</evidence>
<keyword evidence="9" id="KW-1185">Reference proteome</keyword>
<gene>
    <name evidence="8" type="ORF">M8330_19745</name>
</gene>
<evidence type="ECO:0000256" key="3">
    <source>
        <dbReference type="ARBA" id="ARBA00022475"/>
    </source>
</evidence>
<feature type="transmembrane region" description="Helical" evidence="7">
    <location>
        <begin position="106"/>
        <end position="125"/>
    </location>
</feature>
<feature type="transmembrane region" description="Helical" evidence="7">
    <location>
        <begin position="292"/>
        <end position="312"/>
    </location>
</feature>
<sequence length="417" mass="42906">MALRALVDLSAVKQNPAFRRFWVGSSLSQLGSQVGVFAVTLQVYSISGSAIALGAVGAVYVIPMLTLALLGGAIGDSRDRKFVLLVTGIMSTALSALFWAQAHLDISSIVLLFVLVFVQSSIGAIQVPVRRAVVPNVVNPDQLGSAIASINLSKYVAQALGPLLAGVIISTRGFALCYLIDSVSFAIALYSVVRLPSMPAALGNKATPMLSQVAEGVNFVIRSRVLRGTFFADLSITLLGMPLAILPVVNDEFFEGAPEVLGILTAATAVGGTVGSALSGSVSHSQRPGKHLVQLCLVWGILTMVFGVSRSVYLSCALLAIMGALDALAVSFCNLITQMATPDQLRGRVSAAEMIVNMGGPQVGGLRAGVVAATFGPLISVVAGGVCTVAASVALASNKSLICYTGSHDGTVTSGKS</sequence>
<feature type="transmembrane region" description="Helical" evidence="7">
    <location>
        <begin position="50"/>
        <end position="70"/>
    </location>
</feature>
<dbReference type="Proteomes" id="UP001139485">
    <property type="component" value="Unassembled WGS sequence"/>
</dbReference>